<feature type="region of interest" description="Disordered" evidence="1">
    <location>
        <begin position="351"/>
        <end position="394"/>
    </location>
</feature>
<evidence type="ECO:0000256" key="2">
    <source>
        <dbReference type="SAM" id="Phobius"/>
    </source>
</evidence>
<protein>
    <submittedName>
        <fullName evidence="3">Uncharacterized protein</fullName>
    </submittedName>
</protein>
<feature type="transmembrane region" description="Helical" evidence="2">
    <location>
        <begin position="38"/>
        <end position="56"/>
    </location>
</feature>
<feature type="transmembrane region" description="Helical" evidence="2">
    <location>
        <begin position="181"/>
        <end position="204"/>
    </location>
</feature>
<feature type="transmembrane region" description="Helical" evidence="2">
    <location>
        <begin position="258"/>
        <end position="277"/>
    </location>
</feature>
<keyword evidence="2" id="KW-0812">Transmembrane</keyword>
<evidence type="ECO:0000256" key="1">
    <source>
        <dbReference type="SAM" id="MobiDB-lite"/>
    </source>
</evidence>
<name>A0A9P0HRX3_NEZVI</name>
<feature type="compositionally biased region" description="Polar residues" evidence="1">
    <location>
        <begin position="353"/>
        <end position="367"/>
    </location>
</feature>
<keyword evidence="2" id="KW-1133">Transmembrane helix</keyword>
<accession>A0A9P0HRX3</accession>
<gene>
    <name evidence="3" type="ORF">NEZAVI_LOCUS14474</name>
</gene>
<feature type="transmembrane region" description="Helical" evidence="2">
    <location>
        <begin position="155"/>
        <end position="175"/>
    </location>
</feature>
<reference evidence="3" key="1">
    <citation type="submission" date="2022-01" db="EMBL/GenBank/DDBJ databases">
        <authorList>
            <person name="King R."/>
        </authorList>
    </citation>
    <scope>NUCLEOTIDE SEQUENCE</scope>
</reference>
<feature type="compositionally biased region" description="Basic and acidic residues" evidence="1">
    <location>
        <begin position="382"/>
        <end position="394"/>
    </location>
</feature>
<proteinExistence type="predicted"/>
<dbReference type="EMBL" id="OV725082">
    <property type="protein sequence ID" value="CAH1406562.1"/>
    <property type="molecule type" value="Genomic_DNA"/>
</dbReference>
<dbReference type="AlphaFoldDB" id="A0A9P0HRX3"/>
<keyword evidence="2" id="KW-0472">Membrane</keyword>
<evidence type="ECO:0000313" key="3">
    <source>
        <dbReference type="EMBL" id="CAH1406562.1"/>
    </source>
</evidence>
<keyword evidence="4" id="KW-1185">Reference proteome</keyword>
<evidence type="ECO:0000313" key="4">
    <source>
        <dbReference type="Proteomes" id="UP001152798"/>
    </source>
</evidence>
<dbReference type="OrthoDB" id="6607602at2759"/>
<organism evidence="3 4">
    <name type="scientific">Nezara viridula</name>
    <name type="common">Southern green stink bug</name>
    <name type="synonym">Cimex viridulus</name>
    <dbReference type="NCBI Taxonomy" id="85310"/>
    <lineage>
        <taxon>Eukaryota</taxon>
        <taxon>Metazoa</taxon>
        <taxon>Ecdysozoa</taxon>
        <taxon>Arthropoda</taxon>
        <taxon>Hexapoda</taxon>
        <taxon>Insecta</taxon>
        <taxon>Pterygota</taxon>
        <taxon>Neoptera</taxon>
        <taxon>Paraneoptera</taxon>
        <taxon>Hemiptera</taxon>
        <taxon>Heteroptera</taxon>
        <taxon>Panheteroptera</taxon>
        <taxon>Pentatomomorpha</taxon>
        <taxon>Pentatomoidea</taxon>
        <taxon>Pentatomidae</taxon>
        <taxon>Pentatominae</taxon>
        <taxon>Nezara</taxon>
    </lineage>
</organism>
<feature type="transmembrane region" description="Helical" evidence="2">
    <location>
        <begin position="216"/>
        <end position="238"/>
    </location>
</feature>
<sequence length="394" mass="46221">MEYSYDSDYQCKTQHYSFSMFLKNVLNTIVISVDQIGVVPWCLIWWFIWFLVHTVYKRLFLLLLRKISIKEEESKELVKLYWNIAFTSITVPFALQNLKLTYSDVLNRFYYVLQNNISTWFSSDLIPSIHIKLSYVILSGYYLNNVCGICIEKGLYSLEFILNELITLFFISTFPLRCVQFGVAVTTLVNSVDFFLSISKLFSCFCDIAQTKYLRFFIYLFLLLHSILWAAVYFNIIPRYFMFISLKKMRYESDMKHFSFYLLLNGSLLCLYALILAKSTVTSMVIHFIKSQPTLMRTAHESNGSVQGIGTQDEKTERIRAEKKKENLQTLYQTVKCAIRIKRKLTRIRSRLNESGSTETNDTNHLNNDSDDLPSEPPPNQVDKKEETEELIER</sequence>
<dbReference type="Proteomes" id="UP001152798">
    <property type="component" value="Chromosome 6"/>
</dbReference>